<protein>
    <submittedName>
        <fullName evidence="2">Uncharacterized protein</fullName>
    </submittedName>
</protein>
<name>A0A9P4WBA3_CURKU</name>
<accession>A0A9P4WBA3</accession>
<proteinExistence type="predicted"/>
<sequence>MSMHQSLQNKQAVTPAQRTTNSAAPSTAPESSDTASIYSTTPLLDSETTITATGGKSATSTGARAKAKTLWKTLKEEDLARRSEVKHVTHQEATAITGHGEDAKKHNVKNGPGDKTSPAALFLFAF</sequence>
<organism evidence="2 3">
    <name type="scientific">Curvularia kusanoi</name>
    <name type="common">Cochliobolus kusanoi</name>
    <dbReference type="NCBI Taxonomy" id="90978"/>
    <lineage>
        <taxon>Eukaryota</taxon>
        <taxon>Fungi</taxon>
        <taxon>Dikarya</taxon>
        <taxon>Ascomycota</taxon>
        <taxon>Pezizomycotina</taxon>
        <taxon>Dothideomycetes</taxon>
        <taxon>Pleosporomycetidae</taxon>
        <taxon>Pleosporales</taxon>
        <taxon>Pleosporineae</taxon>
        <taxon>Pleosporaceae</taxon>
        <taxon>Curvularia</taxon>
    </lineage>
</organism>
<evidence type="ECO:0000313" key="2">
    <source>
        <dbReference type="EMBL" id="KAF3003421.1"/>
    </source>
</evidence>
<feature type="region of interest" description="Disordered" evidence="1">
    <location>
        <begin position="1"/>
        <end position="66"/>
    </location>
</feature>
<dbReference type="AlphaFoldDB" id="A0A9P4WBA3"/>
<evidence type="ECO:0000256" key="1">
    <source>
        <dbReference type="SAM" id="MobiDB-lite"/>
    </source>
</evidence>
<feature type="compositionally biased region" description="Low complexity" evidence="1">
    <location>
        <begin position="48"/>
        <end position="63"/>
    </location>
</feature>
<dbReference type="EMBL" id="SWKU01000009">
    <property type="protein sequence ID" value="KAF3003421.1"/>
    <property type="molecule type" value="Genomic_DNA"/>
</dbReference>
<evidence type="ECO:0000313" key="3">
    <source>
        <dbReference type="Proteomes" id="UP000801428"/>
    </source>
</evidence>
<feature type="compositionally biased region" description="Basic and acidic residues" evidence="1">
    <location>
        <begin position="80"/>
        <end position="90"/>
    </location>
</feature>
<gene>
    <name evidence="2" type="ORF">E8E13_001036</name>
</gene>
<feature type="region of interest" description="Disordered" evidence="1">
    <location>
        <begin position="80"/>
        <end position="114"/>
    </location>
</feature>
<feature type="compositionally biased region" description="Polar residues" evidence="1">
    <location>
        <begin position="1"/>
        <end position="47"/>
    </location>
</feature>
<dbReference type="Proteomes" id="UP000801428">
    <property type="component" value="Unassembled WGS sequence"/>
</dbReference>
<dbReference type="OrthoDB" id="10625080at2759"/>
<comment type="caution">
    <text evidence="2">The sequence shown here is derived from an EMBL/GenBank/DDBJ whole genome shotgun (WGS) entry which is preliminary data.</text>
</comment>
<reference evidence="2" key="1">
    <citation type="submission" date="2019-04" db="EMBL/GenBank/DDBJ databases">
        <title>Sequencing of skin fungus with MAO and IRED activity.</title>
        <authorList>
            <person name="Marsaioli A.J."/>
            <person name="Bonatto J.M.C."/>
            <person name="Reis Junior O."/>
        </authorList>
    </citation>
    <scope>NUCLEOTIDE SEQUENCE</scope>
    <source>
        <strain evidence="2">30M1</strain>
    </source>
</reference>
<keyword evidence="3" id="KW-1185">Reference proteome</keyword>